<feature type="transmembrane region" description="Helical" evidence="2">
    <location>
        <begin position="237"/>
        <end position="257"/>
    </location>
</feature>
<reference evidence="3 4" key="1">
    <citation type="submission" date="2020-08" db="EMBL/GenBank/DDBJ databases">
        <title>A Genomic Blueprint of the Chicken Gut Microbiome.</title>
        <authorList>
            <person name="Gilroy R."/>
            <person name="Ravi A."/>
            <person name="Getino M."/>
            <person name="Pursley I."/>
            <person name="Horton D.L."/>
            <person name="Alikhan N.-F."/>
            <person name="Baker D."/>
            <person name="Gharbi K."/>
            <person name="Hall N."/>
            <person name="Watson M."/>
            <person name="Adriaenssens E.M."/>
            <person name="Foster-Nyarko E."/>
            <person name="Jarju S."/>
            <person name="Secka A."/>
            <person name="Antonio M."/>
            <person name="Oren A."/>
            <person name="Chaudhuri R."/>
            <person name="La Ragione R.M."/>
            <person name="Hildebrand F."/>
            <person name="Pallen M.J."/>
        </authorList>
    </citation>
    <scope>NUCLEOTIDE SEQUENCE [LARGE SCALE GENOMIC DNA]</scope>
    <source>
        <strain evidence="3 4">Sa4CUA1</strain>
    </source>
</reference>
<evidence type="ECO:0000313" key="3">
    <source>
        <dbReference type="EMBL" id="MBD7951926.1"/>
    </source>
</evidence>
<sequence length="291" mass="31102">MPTPSETAASPGATAPGRTNASRPDRPSRPVDHAQPTGPERPTGRTRRFRPGLVWVALSSIAMAAILLTSYTGATLDELAQDDTGLASTFANRPPAIQLAFYLHIAFAGIALLVGPLQFVSRWRRRAPRLHRVLGRVYLVGVGVGALTGLVISTASSVAFLGFFGFGTLAVLWAWTGWKAYRAIRAGRVAEHQAWMIRCFALTYAAVTLRLWVGVLVAVQAPFAGPDADPGVLFETAYAPVAFLCWLPNVVIAEWLIARRNLPGLRMTTSGAVTRTAAPVAVRTSTGVSES</sequence>
<keyword evidence="4" id="KW-1185">Reference proteome</keyword>
<gene>
    <name evidence="3" type="ORF">H9652_16100</name>
</gene>
<evidence type="ECO:0000256" key="2">
    <source>
        <dbReference type="SAM" id="Phobius"/>
    </source>
</evidence>
<feature type="region of interest" description="Disordered" evidence="1">
    <location>
        <begin position="1"/>
        <end position="46"/>
    </location>
</feature>
<protein>
    <submittedName>
        <fullName evidence="3">DUF2306 domain-containing protein</fullName>
    </submittedName>
</protein>
<feature type="transmembrane region" description="Helical" evidence="2">
    <location>
        <begin position="199"/>
        <end position="225"/>
    </location>
</feature>
<feature type="transmembrane region" description="Helical" evidence="2">
    <location>
        <begin position="96"/>
        <end position="121"/>
    </location>
</feature>
<proteinExistence type="predicted"/>
<comment type="caution">
    <text evidence="3">The sequence shown here is derived from an EMBL/GenBank/DDBJ whole genome shotgun (WGS) entry which is preliminary data.</text>
</comment>
<dbReference type="Pfam" id="PF10067">
    <property type="entry name" value="DUF2306"/>
    <property type="match status" value="1"/>
</dbReference>
<dbReference type="Proteomes" id="UP000641803">
    <property type="component" value="Unassembled WGS sequence"/>
</dbReference>
<feature type="transmembrane region" description="Helical" evidence="2">
    <location>
        <begin position="133"/>
        <end position="152"/>
    </location>
</feature>
<dbReference type="EMBL" id="JACSQQ010000034">
    <property type="protein sequence ID" value="MBD7951926.1"/>
    <property type="molecule type" value="Genomic_DNA"/>
</dbReference>
<evidence type="ECO:0000313" key="4">
    <source>
        <dbReference type="Proteomes" id="UP000641803"/>
    </source>
</evidence>
<accession>A0ABR8RVY0</accession>
<feature type="transmembrane region" description="Helical" evidence="2">
    <location>
        <begin position="53"/>
        <end position="76"/>
    </location>
</feature>
<keyword evidence="2" id="KW-1133">Transmembrane helix</keyword>
<keyword evidence="2" id="KW-0812">Transmembrane</keyword>
<evidence type="ECO:0000256" key="1">
    <source>
        <dbReference type="SAM" id="MobiDB-lite"/>
    </source>
</evidence>
<keyword evidence="2" id="KW-0472">Membrane</keyword>
<feature type="transmembrane region" description="Helical" evidence="2">
    <location>
        <begin position="158"/>
        <end position="178"/>
    </location>
</feature>
<organism evidence="3 4">
    <name type="scientific">Oerskovia rustica</name>
    <dbReference type="NCBI Taxonomy" id="2762237"/>
    <lineage>
        <taxon>Bacteria</taxon>
        <taxon>Bacillati</taxon>
        <taxon>Actinomycetota</taxon>
        <taxon>Actinomycetes</taxon>
        <taxon>Micrococcales</taxon>
        <taxon>Cellulomonadaceae</taxon>
        <taxon>Oerskovia</taxon>
    </lineage>
</organism>
<dbReference type="RefSeq" id="WP_191797283.1">
    <property type="nucleotide sequence ID" value="NZ_JACSQQ010000034.1"/>
</dbReference>
<name>A0ABR8RVY0_9CELL</name>
<dbReference type="InterPro" id="IPR018750">
    <property type="entry name" value="DUF2306_membrane"/>
</dbReference>
<feature type="compositionally biased region" description="Basic and acidic residues" evidence="1">
    <location>
        <begin position="23"/>
        <end position="32"/>
    </location>
</feature>